<gene>
    <name evidence="2" type="ORF">PFCIRM138_03075</name>
</gene>
<keyword evidence="1" id="KW-0472">Membrane</keyword>
<dbReference type="GeneID" id="61222135"/>
<reference evidence="2" key="1">
    <citation type="submission" date="2014-08" db="EMBL/GenBank/DDBJ databases">
        <authorList>
            <person name="Falentin Helene"/>
        </authorList>
    </citation>
    <scope>NUCLEOTIDE SEQUENCE</scope>
</reference>
<evidence type="ECO:0000256" key="1">
    <source>
        <dbReference type="SAM" id="Phobius"/>
    </source>
</evidence>
<evidence type="ECO:0008006" key="3">
    <source>
        <dbReference type="Google" id="ProtNLM"/>
    </source>
</evidence>
<dbReference type="PROSITE" id="PS51257">
    <property type="entry name" value="PROKAR_LIPOPROTEIN"/>
    <property type="match status" value="1"/>
</dbReference>
<feature type="transmembrane region" description="Helical" evidence="1">
    <location>
        <begin position="20"/>
        <end position="39"/>
    </location>
</feature>
<proteinExistence type="predicted"/>
<dbReference type="RefSeq" id="WP_013161099.1">
    <property type="nucleotide sequence ID" value="NZ_CP010341.1"/>
</dbReference>
<dbReference type="KEGG" id="pfre:RM25_0988"/>
<accession>A0A068VUI7</accession>
<evidence type="ECO:0000313" key="2">
    <source>
        <dbReference type="EMBL" id="CEP25919.1"/>
    </source>
</evidence>
<name>A0A068VUI7_PROFF</name>
<keyword evidence="1" id="KW-0812">Transmembrane</keyword>
<dbReference type="AlphaFoldDB" id="A0A068VUI7"/>
<dbReference type="EMBL" id="LM676387">
    <property type="protein sequence ID" value="CEP25919.1"/>
    <property type="molecule type" value="Genomic_DNA"/>
</dbReference>
<keyword evidence="1" id="KW-1133">Transmembrane helix</keyword>
<protein>
    <recommendedName>
        <fullName evidence="3">TadE-like protein</fullName>
    </recommendedName>
</protein>
<sequence>MNHPRREVRPRPDDERGASVSVLIAACIPAFILICGLAVDGAHQVSAQRAATVTAAQAARVGSDSAATGRLNGLDARQEAMRAAREHVGTQPGMACTVGIDANDRVHVEVSTRADTAFLSIVGINHLNARGAATAELRPV</sequence>
<organism evidence="2">
    <name type="scientific">Propionibacterium freudenreichii subsp. freudenreichii</name>
    <dbReference type="NCBI Taxonomy" id="66712"/>
    <lineage>
        <taxon>Bacteria</taxon>
        <taxon>Bacillati</taxon>
        <taxon>Actinomycetota</taxon>
        <taxon>Actinomycetes</taxon>
        <taxon>Propionibacteriales</taxon>
        <taxon>Propionibacteriaceae</taxon>
        <taxon>Propionibacterium</taxon>
    </lineage>
</organism>
<dbReference type="PATRIC" id="fig|66712.6.peg.1013"/>